<reference evidence="1" key="2">
    <citation type="submission" date="2020-03" db="EMBL/GenBank/DDBJ databases">
        <title>Walnut 2.0.</title>
        <authorList>
            <person name="Marrano A."/>
            <person name="Britton M."/>
            <person name="Zimin A.V."/>
            <person name="Zaini P.A."/>
            <person name="Workman R."/>
            <person name="Puiu D."/>
            <person name="Bianco L."/>
            <person name="Allen B.J."/>
            <person name="Troggio M."/>
            <person name="Leslie C.A."/>
            <person name="Timp W."/>
            <person name="Dendekar A."/>
            <person name="Salzberg S.L."/>
            <person name="Neale D.B."/>
        </authorList>
    </citation>
    <scope>NUCLEOTIDE SEQUENCE</scope>
    <source>
        <tissue evidence="1">Leaves</tissue>
    </source>
</reference>
<dbReference type="Pfam" id="PF14968">
    <property type="entry name" value="CCDC84"/>
    <property type="match status" value="1"/>
</dbReference>
<dbReference type="PANTHER" id="PTHR31198:SF1">
    <property type="entry name" value="CENTROSOMAL AT-AC SPLICING FACTOR"/>
    <property type="match status" value="1"/>
</dbReference>
<dbReference type="Gramene" id="Jr09_05020_p1">
    <property type="protein sequence ID" value="cds.Jr09_05020_p1"/>
    <property type="gene ID" value="Jr09_05020"/>
</dbReference>
<comment type="caution">
    <text evidence="1">The sequence shown here is derived from an EMBL/GenBank/DDBJ whole genome shotgun (WGS) entry which is preliminary data.</text>
</comment>
<name>A0A833UPR9_JUGRE</name>
<dbReference type="EMBL" id="LIHL02000009">
    <property type="protein sequence ID" value="KAF5460062.1"/>
    <property type="molecule type" value="Genomic_DNA"/>
</dbReference>
<dbReference type="AlphaFoldDB" id="A0A833UPR9"/>
<reference evidence="1" key="1">
    <citation type="submission" date="2015-10" db="EMBL/GenBank/DDBJ databases">
        <authorList>
            <person name="Martinez-Garcia P.J."/>
            <person name="Crepeau M.W."/>
            <person name="Puiu D."/>
            <person name="Gonzalez-Ibeas D."/>
            <person name="Whalen J."/>
            <person name="Stevens K."/>
            <person name="Paul R."/>
            <person name="Butterfield T."/>
            <person name="Britton M."/>
            <person name="Reagan R."/>
            <person name="Chakraborty S."/>
            <person name="Walawage S.L."/>
            <person name="Vasquez-Gross H.A."/>
            <person name="Cardeno C."/>
            <person name="Famula R."/>
            <person name="Pratt K."/>
            <person name="Kuruganti S."/>
            <person name="Aradhya M.K."/>
            <person name="Leslie C.A."/>
            <person name="Dandekar A.M."/>
            <person name="Salzberg S.L."/>
            <person name="Wegrzyn J.L."/>
            <person name="Langley C.H."/>
            <person name="Neale D.B."/>
        </authorList>
    </citation>
    <scope>NUCLEOTIDE SEQUENCE</scope>
    <source>
        <tissue evidence="1">Leaves</tissue>
    </source>
</reference>
<protein>
    <submittedName>
        <fullName evidence="1">Uncharacterized protein</fullName>
    </submittedName>
</protein>
<organism evidence="1 2">
    <name type="scientific">Juglans regia</name>
    <name type="common">English walnut</name>
    <dbReference type="NCBI Taxonomy" id="51240"/>
    <lineage>
        <taxon>Eukaryota</taxon>
        <taxon>Viridiplantae</taxon>
        <taxon>Streptophyta</taxon>
        <taxon>Embryophyta</taxon>
        <taxon>Tracheophyta</taxon>
        <taxon>Spermatophyta</taxon>
        <taxon>Magnoliopsida</taxon>
        <taxon>eudicotyledons</taxon>
        <taxon>Gunneridae</taxon>
        <taxon>Pentapetalae</taxon>
        <taxon>rosids</taxon>
        <taxon>fabids</taxon>
        <taxon>Fagales</taxon>
        <taxon>Juglandaceae</taxon>
        <taxon>Juglans</taxon>
    </lineage>
</organism>
<proteinExistence type="predicted"/>
<evidence type="ECO:0000313" key="1">
    <source>
        <dbReference type="EMBL" id="KAF5460062.1"/>
    </source>
</evidence>
<dbReference type="PANTHER" id="PTHR31198">
    <property type="entry name" value="COILED-COIL DOMAIN-CONTAINING PROTEIN 84"/>
    <property type="match status" value="1"/>
</dbReference>
<gene>
    <name evidence="1" type="ORF">F2P56_019960</name>
</gene>
<accession>A0A833UPR9</accession>
<dbReference type="Proteomes" id="UP000619265">
    <property type="component" value="Unassembled WGS sequence"/>
</dbReference>
<sequence>MLYLEHAALFSYCDSFSLGLQNLTQISTLAVEEVRGNVHSGAPPPWFEATKEIQIDVQLNSTIGSLIIPNKSGKSKKFNLQRVGAAWTVKRKMEMEMEKRGEISRVIAHPNGFLTLVEFGNLVARKNLANSLRWRNTNISSLKVNLRCQLRDNLMSARECAEKRMNNHFGDKNA</sequence>
<evidence type="ECO:0000313" key="2">
    <source>
        <dbReference type="Proteomes" id="UP000619265"/>
    </source>
</evidence>
<dbReference type="InterPro" id="IPR028015">
    <property type="entry name" value="CCDC84-like"/>
</dbReference>